<feature type="compositionally biased region" description="Pro residues" evidence="1">
    <location>
        <begin position="412"/>
        <end position="422"/>
    </location>
</feature>
<feature type="region of interest" description="Disordered" evidence="1">
    <location>
        <begin position="284"/>
        <end position="448"/>
    </location>
</feature>
<evidence type="ECO:0000313" key="5">
    <source>
        <dbReference type="Proteomes" id="UP000030151"/>
    </source>
</evidence>
<feature type="compositionally biased region" description="Basic and acidic residues" evidence="1">
    <location>
        <begin position="438"/>
        <end position="448"/>
    </location>
</feature>
<dbReference type="EMBL" id="JELW01000001">
    <property type="protein sequence ID" value="EXV05479.1"/>
    <property type="molecule type" value="Genomic_DNA"/>
</dbReference>
<feature type="signal peptide" evidence="3">
    <location>
        <begin position="1"/>
        <end position="20"/>
    </location>
</feature>
<feature type="compositionally biased region" description="Polar residues" evidence="1">
    <location>
        <begin position="353"/>
        <end position="388"/>
    </location>
</feature>
<keyword evidence="2" id="KW-0472">Membrane</keyword>
<gene>
    <name evidence="4" type="ORF">X797_000194</name>
</gene>
<evidence type="ECO:0000256" key="1">
    <source>
        <dbReference type="SAM" id="MobiDB-lite"/>
    </source>
</evidence>
<accession>A0A0A1V5N5</accession>
<dbReference type="eggNOG" id="ENOG502SSWB">
    <property type="taxonomic scope" value="Eukaryota"/>
</dbReference>
<evidence type="ECO:0000256" key="3">
    <source>
        <dbReference type="SAM" id="SignalP"/>
    </source>
</evidence>
<evidence type="ECO:0000313" key="4">
    <source>
        <dbReference type="EMBL" id="EXV05479.1"/>
    </source>
</evidence>
<dbReference type="Proteomes" id="UP000030151">
    <property type="component" value="Unassembled WGS sequence"/>
</dbReference>
<organism evidence="4 5">
    <name type="scientific">Metarhizium robertsii</name>
    <dbReference type="NCBI Taxonomy" id="568076"/>
    <lineage>
        <taxon>Eukaryota</taxon>
        <taxon>Fungi</taxon>
        <taxon>Dikarya</taxon>
        <taxon>Ascomycota</taxon>
        <taxon>Pezizomycotina</taxon>
        <taxon>Sordariomycetes</taxon>
        <taxon>Hypocreomycetidae</taxon>
        <taxon>Hypocreales</taxon>
        <taxon>Clavicipitaceae</taxon>
        <taxon>Metarhizium</taxon>
    </lineage>
</organism>
<feature type="compositionally biased region" description="Low complexity" evidence="1">
    <location>
        <begin position="224"/>
        <end position="238"/>
    </location>
</feature>
<comment type="caution">
    <text evidence="4">The sequence shown here is derived from an EMBL/GenBank/DDBJ whole genome shotgun (WGS) entry which is preliminary data.</text>
</comment>
<dbReference type="OrthoDB" id="5347452at2759"/>
<protein>
    <submittedName>
        <fullName evidence="4">Uncharacterized protein</fullName>
    </submittedName>
</protein>
<name>A0A0A1V5N5_9HYPO</name>
<keyword evidence="3" id="KW-0732">Signal</keyword>
<evidence type="ECO:0000256" key="2">
    <source>
        <dbReference type="SAM" id="Phobius"/>
    </source>
</evidence>
<proteinExistence type="predicted"/>
<feature type="compositionally biased region" description="Polar residues" evidence="1">
    <location>
        <begin position="286"/>
        <end position="296"/>
    </location>
</feature>
<feature type="region of interest" description="Disordered" evidence="1">
    <location>
        <begin position="224"/>
        <end position="247"/>
    </location>
</feature>
<dbReference type="AlphaFoldDB" id="A0A0A1V5N5"/>
<keyword evidence="2" id="KW-1133">Transmembrane helix</keyword>
<feature type="compositionally biased region" description="Pro residues" evidence="1">
    <location>
        <begin position="317"/>
        <end position="337"/>
    </location>
</feature>
<dbReference type="HOGENOM" id="CLU_041702_0_1_1"/>
<feature type="transmembrane region" description="Helical" evidence="2">
    <location>
        <begin position="256"/>
        <end position="278"/>
    </location>
</feature>
<feature type="chain" id="PRO_5001992484" evidence="3">
    <location>
        <begin position="21"/>
        <end position="448"/>
    </location>
</feature>
<keyword evidence="2" id="KW-0812">Transmembrane</keyword>
<reference evidence="4 5" key="1">
    <citation type="submission" date="2014-02" db="EMBL/GenBank/DDBJ databases">
        <title>The genome sequence of the entomopathogenic fungus Metarhizium robertsii ARSEF 2575.</title>
        <authorList>
            <person name="Giuliano Garisto Donzelli B."/>
            <person name="Roe B.A."/>
            <person name="Macmil S.L."/>
            <person name="Krasnoff S.B."/>
            <person name="Gibson D.M."/>
        </authorList>
    </citation>
    <scope>NUCLEOTIDE SEQUENCE [LARGE SCALE GENOMIC DNA]</scope>
    <source>
        <strain evidence="4 5">ARSEF 2575</strain>
    </source>
</reference>
<sequence>MKANSALISAFVALSAGVEARNLVPKQARATASVALADDGMSPRPTPPPGWDRFEPKHLFGRATSTQTPLTMMIAPDNTCGWISGSYAVPYSCGLGATCGLVQAQKTFSGMIMCYNSVAFNFRFACVDYNMYQSSSCDHLCAENTQIVKCTNKVYPYCNTVAFPGNITDYWCNSVSYSTAQGAYTTYVGQTEVRSYSRFVQTFSSTLPSTATLGVPTATGADASASASATQTGNNGNNSSGGGGGDSGSKTPVGAIVGGVVGGVAAIAIGLLALVFFLRRNKKNSGKSQTTSTTDHSPMPPNATPGAPMAQSYYGGPPLPQGYPPQKPYPQNTPSPPVGYYSPGGGVDPSSPTQSQMTDPRMSHLTTSPAPTWTNSYGTTPPVQQQPAGFQPMGGTPPIQGHPQSQTQPQSQPQPQPQPEPQSQPQGVVHEVPAQTGENHRGHMHELA</sequence>